<comment type="subcellular location">
    <subcellularLocation>
        <location evidence="1">Cell membrane</location>
        <topology evidence="1">Peripheral membrane protein</topology>
    </subcellularLocation>
</comment>
<accession>J7LCB5</accession>
<dbReference type="PATRIC" id="fig|1205910.3.peg.1576"/>
<evidence type="ECO:0000256" key="4">
    <source>
        <dbReference type="ARBA" id="ARBA00022840"/>
    </source>
</evidence>
<dbReference type="Proteomes" id="UP000003779">
    <property type="component" value="Chromosome"/>
</dbReference>
<evidence type="ECO:0000256" key="3">
    <source>
        <dbReference type="ARBA" id="ARBA00022741"/>
    </source>
</evidence>
<dbReference type="InterPro" id="IPR027417">
    <property type="entry name" value="P-loop_NTPase"/>
</dbReference>
<dbReference type="InterPro" id="IPR050763">
    <property type="entry name" value="ABC_transporter_ATP-binding"/>
</dbReference>
<feature type="domain" description="ABC transporter" evidence="7">
    <location>
        <begin position="58"/>
        <end position="285"/>
    </location>
</feature>
<name>J7LCB5_NOCAA</name>
<dbReference type="InterPro" id="IPR003439">
    <property type="entry name" value="ABC_transporter-like_ATP-bd"/>
</dbReference>
<dbReference type="InterPro" id="IPR003593">
    <property type="entry name" value="AAA+_ATPase"/>
</dbReference>
<dbReference type="GO" id="GO:0046677">
    <property type="term" value="P:response to antibiotic"/>
    <property type="evidence" value="ECO:0007669"/>
    <property type="project" value="UniProtKB-KW"/>
</dbReference>
<feature type="compositionally biased region" description="Pro residues" evidence="6">
    <location>
        <begin position="1"/>
        <end position="11"/>
    </location>
</feature>
<dbReference type="STRING" id="1205910.B005_1662"/>
<evidence type="ECO:0000313" key="8">
    <source>
        <dbReference type="EMBL" id="AFR08464.1"/>
    </source>
</evidence>
<dbReference type="SUPFAM" id="SSF52540">
    <property type="entry name" value="P-loop containing nucleoside triphosphate hydrolases"/>
    <property type="match status" value="1"/>
</dbReference>
<evidence type="ECO:0000256" key="5">
    <source>
        <dbReference type="ARBA" id="ARBA00023251"/>
    </source>
</evidence>
<evidence type="ECO:0000256" key="1">
    <source>
        <dbReference type="ARBA" id="ARBA00004202"/>
    </source>
</evidence>
<sequence>MAPAPAPPPRAAAPAAAARRDRAADLLQGRPRFRRGRPLSPSPTPPEEAGRGPHVYAINATDITKDYGKGEVLHGISYRVPAGRIAALLGPNGAGKTTLIEILEGHRGRTSGTVEVLGLDPGNRRDFAELRTRMSVVLQQTMLEPGLSVRDIVRRHASYYPAPLDVDEALAQVELTEKRSALVRSLSDGQRRRLDLALALTGRPELLFLDEPTTGLDPVSRRRIRALVAGLRESGTTVVLTSHDLAEVQELADRVDVIRDGEFIASGTPDELVRDSSAFTVVEFAVPEGVDGRLPEGAALVNGRARIQTDDQDAVVERVQTWARDEGTRISGLTIVPPSLDDAYVAMLENRRPETERSE</sequence>
<dbReference type="GO" id="GO:0016887">
    <property type="term" value="F:ATP hydrolysis activity"/>
    <property type="evidence" value="ECO:0007669"/>
    <property type="project" value="InterPro"/>
</dbReference>
<dbReference type="GO" id="GO:0005524">
    <property type="term" value="F:ATP binding"/>
    <property type="evidence" value="ECO:0007669"/>
    <property type="project" value="UniProtKB-KW"/>
</dbReference>
<dbReference type="GO" id="GO:0005886">
    <property type="term" value="C:plasma membrane"/>
    <property type="evidence" value="ECO:0007669"/>
    <property type="project" value="UniProtKB-SubCell"/>
</dbReference>
<keyword evidence="5" id="KW-0046">Antibiotic resistance</keyword>
<evidence type="ECO:0000256" key="2">
    <source>
        <dbReference type="ARBA" id="ARBA00022448"/>
    </source>
</evidence>
<reference evidence="8 9" key="1">
    <citation type="journal article" date="2012" name="J. Bacteriol.">
        <title>Whole-Genome Sequence of Nocardiopsis alba Strain ATCC BAA-2165, Associated with Honeybees.</title>
        <authorList>
            <person name="Qiao J."/>
            <person name="Chen L."/>
            <person name="Li Y."/>
            <person name="Wang J."/>
            <person name="Zhang W."/>
            <person name="Chen S."/>
        </authorList>
    </citation>
    <scope>NUCLEOTIDE SEQUENCE [LARGE SCALE GENOMIC DNA]</scope>
    <source>
        <strain evidence="9">ATCC BAA-2165 / BE74</strain>
    </source>
</reference>
<dbReference type="PROSITE" id="PS50893">
    <property type="entry name" value="ABC_TRANSPORTER_2"/>
    <property type="match status" value="1"/>
</dbReference>
<evidence type="ECO:0000313" key="9">
    <source>
        <dbReference type="Proteomes" id="UP000003779"/>
    </source>
</evidence>
<dbReference type="SMART" id="SM00382">
    <property type="entry name" value="AAA"/>
    <property type="match status" value="1"/>
</dbReference>
<evidence type="ECO:0000259" key="7">
    <source>
        <dbReference type="PROSITE" id="PS50893"/>
    </source>
</evidence>
<dbReference type="PANTHER" id="PTHR42711:SF16">
    <property type="entry name" value="ABC TRANSPORTER ATP-BINDING PROTEIN"/>
    <property type="match status" value="1"/>
</dbReference>
<organism evidence="8 9">
    <name type="scientific">Nocardiopsis alba (strain ATCC BAA-2165 / BE74)</name>
    <dbReference type="NCBI Taxonomy" id="1205910"/>
    <lineage>
        <taxon>Bacteria</taxon>
        <taxon>Bacillati</taxon>
        <taxon>Actinomycetota</taxon>
        <taxon>Actinomycetes</taxon>
        <taxon>Streptosporangiales</taxon>
        <taxon>Nocardiopsidaceae</taxon>
        <taxon>Nocardiopsis</taxon>
    </lineage>
</organism>
<protein>
    <submittedName>
        <fullName evidence="8">ABC transporter family protein</fullName>
    </submittedName>
</protein>
<evidence type="ECO:0000256" key="6">
    <source>
        <dbReference type="SAM" id="MobiDB-lite"/>
    </source>
</evidence>
<dbReference type="HOGENOM" id="CLU_000604_1_2_11"/>
<reference evidence="9" key="2">
    <citation type="submission" date="2012-08" db="EMBL/GenBank/DDBJ databases">
        <title>Whole-genome sequence of Nocardiopsis alba strain ATCC BAA-2165 associated with honeybees.</title>
        <authorList>
            <person name="Qiao J."/>
            <person name="Chen L."/>
            <person name="Li Y."/>
            <person name="Wang J."/>
            <person name="Zhang W."/>
            <person name="Chen S."/>
        </authorList>
    </citation>
    <scope>NUCLEOTIDE SEQUENCE [LARGE SCALE GENOMIC DNA]</scope>
    <source>
        <strain evidence="9">ATCC BAA-2165 / BE74</strain>
    </source>
</reference>
<dbReference type="eggNOG" id="COG1131">
    <property type="taxonomic scope" value="Bacteria"/>
</dbReference>
<dbReference type="KEGG" id="nal:B005_1662"/>
<dbReference type="Pfam" id="PF00005">
    <property type="entry name" value="ABC_tran"/>
    <property type="match status" value="1"/>
</dbReference>
<dbReference type="Gene3D" id="3.40.50.300">
    <property type="entry name" value="P-loop containing nucleotide triphosphate hydrolases"/>
    <property type="match status" value="1"/>
</dbReference>
<proteinExistence type="predicted"/>
<keyword evidence="2" id="KW-0813">Transport</keyword>
<feature type="region of interest" description="Disordered" evidence="6">
    <location>
        <begin position="1"/>
        <end position="53"/>
    </location>
</feature>
<dbReference type="EMBL" id="CP003788">
    <property type="protein sequence ID" value="AFR08464.1"/>
    <property type="molecule type" value="Genomic_DNA"/>
</dbReference>
<keyword evidence="3" id="KW-0547">Nucleotide-binding</keyword>
<keyword evidence="4" id="KW-0067">ATP-binding</keyword>
<dbReference type="CDD" id="cd03230">
    <property type="entry name" value="ABC_DR_subfamily_A"/>
    <property type="match status" value="1"/>
</dbReference>
<gene>
    <name evidence="8" type="ordered locus">B005_1662</name>
</gene>
<dbReference type="AlphaFoldDB" id="J7LCB5"/>
<dbReference type="PANTHER" id="PTHR42711">
    <property type="entry name" value="ABC TRANSPORTER ATP-BINDING PROTEIN"/>
    <property type="match status" value="1"/>
</dbReference>